<proteinExistence type="inferred from homology"/>
<dbReference type="InterPro" id="IPR000515">
    <property type="entry name" value="MetI-like"/>
</dbReference>
<evidence type="ECO:0000256" key="4">
    <source>
        <dbReference type="ARBA" id="ARBA00022475"/>
    </source>
</evidence>
<dbReference type="InterPro" id="IPR035906">
    <property type="entry name" value="MetI-like_sf"/>
</dbReference>
<sequence length="268" mass="28569">MMLSKKTKYVLLAALVLGLAVIYVPLLVVLLNSVNADTTFGWPPSGFTLEWWRRAAENEGVLRALVTSLEAGLAATAIALVLGMMAAFALQRYRFFGKDTVSLLIILPIALPGIVTGIALNNAFRTILGIDLGLFTAIIAHATFCVVVVFNNVVARLRRLGGNLEEASMDLGADGITTFRLVTFPMLRSALLAGGLLAFALSFDEIIVTTFTLGAGLQTLPIWILDNLFRPNQAPVVNVVAAVLIVVSTVPVYLAQRLSGDTASGGRL</sequence>
<dbReference type="RefSeq" id="WP_306989321.1">
    <property type="nucleotide sequence ID" value="NZ_JAUSUT010000001.1"/>
</dbReference>
<evidence type="ECO:0000256" key="6">
    <source>
        <dbReference type="ARBA" id="ARBA00022989"/>
    </source>
</evidence>
<evidence type="ECO:0000256" key="3">
    <source>
        <dbReference type="ARBA" id="ARBA00022448"/>
    </source>
</evidence>
<evidence type="ECO:0000256" key="7">
    <source>
        <dbReference type="ARBA" id="ARBA00023136"/>
    </source>
</evidence>
<keyword evidence="11" id="KW-1185">Reference proteome</keyword>
<evidence type="ECO:0000259" key="9">
    <source>
        <dbReference type="PROSITE" id="PS50928"/>
    </source>
</evidence>
<dbReference type="PANTHER" id="PTHR43848">
    <property type="entry name" value="PUTRESCINE TRANSPORT SYSTEM PERMEASE PROTEIN POTI"/>
    <property type="match status" value="1"/>
</dbReference>
<comment type="similarity">
    <text evidence="2">Belongs to the binding-protein-dependent transport system permease family. CysTW subfamily.</text>
</comment>
<organism evidence="10 11">
    <name type="scientific">Amycolatopsis thermophila</name>
    <dbReference type="NCBI Taxonomy" id="206084"/>
    <lineage>
        <taxon>Bacteria</taxon>
        <taxon>Bacillati</taxon>
        <taxon>Actinomycetota</taxon>
        <taxon>Actinomycetes</taxon>
        <taxon>Pseudonocardiales</taxon>
        <taxon>Pseudonocardiaceae</taxon>
        <taxon>Amycolatopsis</taxon>
    </lineage>
</organism>
<dbReference type="PANTHER" id="PTHR43848:SF2">
    <property type="entry name" value="PUTRESCINE TRANSPORT SYSTEM PERMEASE PROTEIN POTI"/>
    <property type="match status" value="1"/>
</dbReference>
<evidence type="ECO:0000256" key="2">
    <source>
        <dbReference type="ARBA" id="ARBA00007069"/>
    </source>
</evidence>
<accession>A0ABU0EPC9</accession>
<keyword evidence="4" id="KW-1003">Cell membrane</keyword>
<keyword evidence="5 8" id="KW-0812">Transmembrane</keyword>
<comment type="caution">
    <text evidence="10">The sequence shown here is derived from an EMBL/GenBank/DDBJ whole genome shotgun (WGS) entry which is preliminary data.</text>
</comment>
<dbReference type="InterPro" id="IPR051789">
    <property type="entry name" value="Bact_Polyamine_Transport"/>
</dbReference>
<dbReference type="Gene3D" id="1.10.3720.10">
    <property type="entry name" value="MetI-like"/>
    <property type="match status" value="1"/>
</dbReference>
<feature type="transmembrane region" description="Helical" evidence="8">
    <location>
        <begin position="132"/>
        <end position="154"/>
    </location>
</feature>
<gene>
    <name evidence="10" type="ORF">FB470_001144</name>
</gene>
<dbReference type="CDD" id="cd06261">
    <property type="entry name" value="TM_PBP2"/>
    <property type="match status" value="1"/>
</dbReference>
<name>A0ABU0EPC9_9PSEU</name>
<keyword evidence="6 8" id="KW-1133">Transmembrane helix</keyword>
<comment type="subcellular location">
    <subcellularLocation>
        <location evidence="1 8">Cell membrane</location>
        <topology evidence="1 8">Multi-pass membrane protein</topology>
    </subcellularLocation>
</comment>
<feature type="transmembrane region" description="Helical" evidence="8">
    <location>
        <begin position="236"/>
        <end position="255"/>
    </location>
</feature>
<keyword evidence="7 8" id="KW-0472">Membrane</keyword>
<feature type="transmembrane region" description="Helical" evidence="8">
    <location>
        <begin position="101"/>
        <end position="120"/>
    </location>
</feature>
<feature type="transmembrane region" description="Helical" evidence="8">
    <location>
        <begin position="60"/>
        <end position="89"/>
    </location>
</feature>
<keyword evidence="3 8" id="KW-0813">Transport</keyword>
<reference evidence="10 11" key="1">
    <citation type="submission" date="2023-07" db="EMBL/GenBank/DDBJ databases">
        <title>Sequencing the genomes of 1000 actinobacteria strains.</title>
        <authorList>
            <person name="Klenk H.-P."/>
        </authorList>
    </citation>
    <scope>NUCLEOTIDE SEQUENCE [LARGE SCALE GENOMIC DNA]</scope>
    <source>
        <strain evidence="10 11">DSM 45805</strain>
    </source>
</reference>
<dbReference type="EMBL" id="JAUSUT010000001">
    <property type="protein sequence ID" value="MDQ0377150.1"/>
    <property type="molecule type" value="Genomic_DNA"/>
</dbReference>
<feature type="transmembrane region" description="Helical" evidence="8">
    <location>
        <begin position="190"/>
        <end position="216"/>
    </location>
</feature>
<dbReference type="Pfam" id="PF00528">
    <property type="entry name" value="BPD_transp_1"/>
    <property type="match status" value="1"/>
</dbReference>
<dbReference type="PROSITE" id="PS50928">
    <property type="entry name" value="ABC_TM1"/>
    <property type="match status" value="1"/>
</dbReference>
<evidence type="ECO:0000256" key="8">
    <source>
        <dbReference type="RuleBase" id="RU363032"/>
    </source>
</evidence>
<dbReference type="SUPFAM" id="SSF161098">
    <property type="entry name" value="MetI-like"/>
    <property type="match status" value="1"/>
</dbReference>
<protein>
    <submittedName>
        <fullName evidence="10">Spermidine/putrescine transport system permease protein</fullName>
    </submittedName>
</protein>
<evidence type="ECO:0000256" key="1">
    <source>
        <dbReference type="ARBA" id="ARBA00004651"/>
    </source>
</evidence>
<evidence type="ECO:0000256" key="5">
    <source>
        <dbReference type="ARBA" id="ARBA00022692"/>
    </source>
</evidence>
<evidence type="ECO:0000313" key="11">
    <source>
        <dbReference type="Proteomes" id="UP001229651"/>
    </source>
</evidence>
<dbReference type="Proteomes" id="UP001229651">
    <property type="component" value="Unassembled WGS sequence"/>
</dbReference>
<feature type="domain" description="ABC transmembrane type-1" evidence="9">
    <location>
        <begin position="65"/>
        <end position="255"/>
    </location>
</feature>
<evidence type="ECO:0000313" key="10">
    <source>
        <dbReference type="EMBL" id="MDQ0377150.1"/>
    </source>
</evidence>